<dbReference type="InterPro" id="IPR010856">
    <property type="entry name" value="Gig2-like"/>
</dbReference>
<name>A0AAD4CWD6_ASPNN</name>
<dbReference type="PANTHER" id="PTHR30613:SF1">
    <property type="entry name" value="DUF1479 DOMAIN PROTEIN (AFU_ORTHOLOGUE AFUA_5G09280)"/>
    <property type="match status" value="1"/>
</dbReference>
<proteinExistence type="predicted"/>
<reference evidence="1" key="2">
    <citation type="submission" date="2020-02" db="EMBL/GenBank/DDBJ databases">
        <authorList>
            <person name="Gilchrist C.L.M."/>
            <person name="Chooi Y.-H."/>
        </authorList>
    </citation>
    <scope>NUCLEOTIDE SEQUENCE</scope>
    <source>
        <strain evidence="1">MST-FP2251</strain>
    </source>
</reference>
<dbReference type="Proteomes" id="UP001194746">
    <property type="component" value="Unassembled WGS sequence"/>
</dbReference>
<reference evidence="1" key="1">
    <citation type="journal article" date="2019" name="Beilstein J. Org. Chem.">
        <title>Nanangenines: drimane sesquiterpenoids as the dominant metabolite cohort of a novel Australian fungus, Aspergillus nanangensis.</title>
        <authorList>
            <person name="Lacey H.J."/>
            <person name="Gilchrist C.L.M."/>
            <person name="Crombie A."/>
            <person name="Kalaitzis J.A."/>
            <person name="Vuong D."/>
            <person name="Rutledge P.J."/>
            <person name="Turner P."/>
            <person name="Pitt J.I."/>
            <person name="Lacey E."/>
            <person name="Chooi Y.H."/>
            <person name="Piggott A.M."/>
        </authorList>
    </citation>
    <scope>NUCLEOTIDE SEQUENCE</scope>
    <source>
        <strain evidence="1">MST-FP2251</strain>
    </source>
</reference>
<dbReference type="EMBL" id="VCAU01000005">
    <property type="protein sequence ID" value="KAF9893944.1"/>
    <property type="molecule type" value="Genomic_DNA"/>
</dbReference>
<dbReference type="AlphaFoldDB" id="A0AAD4CWD6"/>
<sequence>MQAVKSRSHGLRPALNLLSKPTVKRSWNRLLYKLRDEVQTIQQQGSDVIPSISCKDIHTAPKSFQDELRKRGVAVIRGVIPESEARAYKEEIEAYVHANPQTRAFPPQDPQVFELYWSQAQMRARLHPNMLQKQRFLMRFWHSHAADAKISPAHPLTYADHLRIRQPGDAGFALAPHVDGGSVERWKRPGLEGTPSSRLQGATPGYAQALTAVLHPHLQLDKTMVNVPRIAPGDYVAWHCDSVHAVDKLHQGQGDSSVMYIPACPATEENASYVRRQKDAFFVGVPPPDFPGGEGETNHVGRSAEADLQRSVDAQASQSLGFQPLDSNDAHLTHGEQSVLNAANRIFGF</sequence>
<dbReference type="InterPro" id="IPR027443">
    <property type="entry name" value="IPNS-like_sf"/>
</dbReference>
<evidence type="ECO:0000313" key="2">
    <source>
        <dbReference type="Proteomes" id="UP001194746"/>
    </source>
</evidence>
<evidence type="ECO:0008006" key="3">
    <source>
        <dbReference type="Google" id="ProtNLM"/>
    </source>
</evidence>
<protein>
    <recommendedName>
        <fullName evidence="3">DUF1479-domain-containing protein</fullName>
    </recommendedName>
</protein>
<dbReference type="SUPFAM" id="SSF51197">
    <property type="entry name" value="Clavaminate synthase-like"/>
    <property type="match status" value="1"/>
</dbReference>
<gene>
    <name evidence="1" type="ORF">FE257_008915</name>
</gene>
<dbReference type="Pfam" id="PF07350">
    <property type="entry name" value="Gig2-like"/>
    <property type="match status" value="2"/>
</dbReference>
<evidence type="ECO:0000313" key="1">
    <source>
        <dbReference type="EMBL" id="KAF9893944.1"/>
    </source>
</evidence>
<comment type="caution">
    <text evidence="1">The sequence shown here is derived from an EMBL/GenBank/DDBJ whole genome shotgun (WGS) entry which is preliminary data.</text>
</comment>
<dbReference type="Gene3D" id="2.60.120.330">
    <property type="entry name" value="B-lactam Antibiotic, Isopenicillin N Synthase, Chain"/>
    <property type="match status" value="2"/>
</dbReference>
<organism evidence="1 2">
    <name type="scientific">Aspergillus nanangensis</name>
    <dbReference type="NCBI Taxonomy" id="2582783"/>
    <lineage>
        <taxon>Eukaryota</taxon>
        <taxon>Fungi</taxon>
        <taxon>Dikarya</taxon>
        <taxon>Ascomycota</taxon>
        <taxon>Pezizomycotina</taxon>
        <taxon>Eurotiomycetes</taxon>
        <taxon>Eurotiomycetidae</taxon>
        <taxon>Eurotiales</taxon>
        <taxon>Aspergillaceae</taxon>
        <taxon>Aspergillus</taxon>
        <taxon>Aspergillus subgen. Circumdati</taxon>
    </lineage>
</organism>
<keyword evidence="2" id="KW-1185">Reference proteome</keyword>
<accession>A0AAD4CWD6</accession>
<dbReference type="PANTHER" id="PTHR30613">
    <property type="entry name" value="UNCHARACTERIZED PROTEIN YBIU-RELATED"/>
    <property type="match status" value="1"/>
</dbReference>